<protein>
    <submittedName>
        <fullName evidence="1">Uncharacterized protein</fullName>
    </submittedName>
</protein>
<dbReference type="AlphaFoldDB" id="A0A9P5NMX3"/>
<dbReference type="Proteomes" id="UP000724874">
    <property type="component" value="Unassembled WGS sequence"/>
</dbReference>
<name>A0A9P5NMX3_GYMJU</name>
<comment type="caution">
    <text evidence="1">The sequence shown here is derived from an EMBL/GenBank/DDBJ whole genome shotgun (WGS) entry which is preliminary data.</text>
</comment>
<reference evidence="1" key="1">
    <citation type="submission" date="2020-11" db="EMBL/GenBank/DDBJ databases">
        <authorList>
            <consortium name="DOE Joint Genome Institute"/>
            <person name="Ahrendt S."/>
            <person name="Riley R."/>
            <person name="Andreopoulos W."/>
            <person name="LaButti K."/>
            <person name="Pangilinan J."/>
            <person name="Ruiz-duenas F.J."/>
            <person name="Barrasa J.M."/>
            <person name="Sanchez-Garcia M."/>
            <person name="Camarero S."/>
            <person name="Miyauchi S."/>
            <person name="Serrano A."/>
            <person name="Linde D."/>
            <person name="Babiker R."/>
            <person name="Drula E."/>
            <person name="Ayuso-Fernandez I."/>
            <person name="Pacheco R."/>
            <person name="Padilla G."/>
            <person name="Ferreira P."/>
            <person name="Barriuso J."/>
            <person name="Kellner H."/>
            <person name="Castanera R."/>
            <person name="Alfaro M."/>
            <person name="Ramirez L."/>
            <person name="Pisabarro A.G."/>
            <person name="Kuo A."/>
            <person name="Tritt A."/>
            <person name="Lipzen A."/>
            <person name="He G."/>
            <person name="Yan M."/>
            <person name="Ng V."/>
            <person name="Cullen D."/>
            <person name="Martin F."/>
            <person name="Rosso M.-N."/>
            <person name="Henrissat B."/>
            <person name="Hibbett D."/>
            <person name="Martinez A.T."/>
            <person name="Grigoriev I.V."/>
        </authorList>
    </citation>
    <scope>NUCLEOTIDE SEQUENCE</scope>
    <source>
        <strain evidence="1">AH 44721</strain>
    </source>
</reference>
<keyword evidence="2" id="KW-1185">Reference proteome</keyword>
<dbReference type="OrthoDB" id="107110at2759"/>
<accession>A0A9P5NMX3</accession>
<dbReference type="EMBL" id="JADNYJ010000034">
    <property type="protein sequence ID" value="KAF8902740.1"/>
    <property type="molecule type" value="Genomic_DNA"/>
</dbReference>
<sequence length="158" mass="17560">MMNRQYLCCLISRGAPIICASNQRRVDIVIPILFGYYLKPGCVSTFLIRVKNDSSFTDNVRTSLFTLMDPFKIGLFSKGGQATFPIIHMVFALASENSAVTRPRSRNAVLALSIRMTCTLHTISGWLVRPASLLATSPNTAAACTQDFCNTHQWLRLI</sequence>
<evidence type="ECO:0000313" key="1">
    <source>
        <dbReference type="EMBL" id="KAF8902740.1"/>
    </source>
</evidence>
<proteinExistence type="predicted"/>
<gene>
    <name evidence="1" type="ORF">CPB84DRAFT_831361</name>
</gene>
<evidence type="ECO:0000313" key="2">
    <source>
        <dbReference type="Proteomes" id="UP000724874"/>
    </source>
</evidence>
<organism evidence="1 2">
    <name type="scientific">Gymnopilus junonius</name>
    <name type="common">Spectacular rustgill mushroom</name>
    <name type="synonym">Gymnopilus spectabilis subsp. junonius</name>
    <dbReference type="NCBI Taxonomy" id="109634"/>
    <lineage>
        <taxon>Eukaryota</taxon>
        <taxon>Fungi</taxon>
        <taxon>Dikarya</taxon>
        <taxon>Basidiomycota</taxon>
        <taxon>Agaricomycotina</taxon>
        <taxon>Agaricomycetes</taxon>
        <taxon>Agaricomycetidae</taxon>
        <taxon>Agaricales</taxon>
        <taxon>Agaricineae</taxon>
        <taxon>Hymenogastraceae</taxon>
        <taxon>Gymnopilus</taxon>
    </lineage>
</organism>